<proteinExistence type="predicted"/>
<reference evidence="2" key="1">
    <citation type="journal article" date="2020" name="Stud. Mycol.">
        <title>101 Dothideomycetes genomes: a test case for predicting lifestyles and emergence of pathogens.</title>
        <authorList>
            <person name="Haridas S."/>
            <person name="Albert R."/>
            <person name="Binder M."/>
            <person name="Bloem J."/>
            <person name="Labutti K."/>
            <person name="Salamov A."/>
            <person name="Andreopoulos B."/>
            <person name="Baker S."/>
            <person name="Barry K."/>
            <person name="Bills G."/>
            <person name="Bluhm B."/>
            <person name="Cannon C."/>
            <person name="Castanera R."/>
            <person name="Culley D."/>
            <person name="Daum C."/>
            <person name="Ezra D."/>
            <person name="Gonzalez J."/>
            <person name="Henrissat B."/>
            <person name="Kuo A."/>
            <person name="Liang C."/>
            <person name="Lipzen A."/>
            <person name="Lutzoni F."/>
            <person name="Magnuson J."/>
            <person name="Mondo S."/>
            <person name="Nolan M."/>
            <person name="Ohm R."/>
            <person name="Pangilinan J."/>
            <person name="Park H.-J."/>
            <person name="Ramirez L."/>
            <person name="Alfaro M."/>
            <person name="Sun H."/>
            <person name="Tritt A."/>
            <person name="Yoshinaga Y."/>
            <person name="Zwiers L.-H."/>
            <person name="Turgeon B."/>
            <person name="Goodwin S."/>
            <person name="Spatafora J."/>
            <person name="Crous P."/>
            <person name="Grigoriev I."/>
        </authorList>
    </citation>
    <scope>NUCLEOTIDE SEQUENCE</scope>
    <source>
        <strain evidence="2">CBS 113389</strain>
    </source>
</reference>
<dbReference type="OrthoDB" id="3825639at2759"/>
<dbReference type="GeneID" id="54477756"/>
<dbReference type="Proteomes" id="UP000799767">
    <property type="component" value="Unassembled WGS sequence"/>
</dbReference>
<dbReference type="RefSeq" id="XP_033591815.1">
    <property type="nucleotide sequence ID" value="XM_033736754.1"/>
</dbReference>
<keyword evidence="3" id="KW-1185">Reference proteome</keyword>
<dbReference type="EMBL" id="MU001633">
    <property type="protein sequence ID" value="KAF2485246.1"/>
    <property type="molecule type" value="Genomic_DNA"/>
</dbReference>
<protein>
    <submittedName>
        <fullName evidence="2">Uncharacterized protein</fullName>
    </submittedName>
</protein>
<evidence type="ECO:0000256" key="1">
    <source>
        <dbReference type="SAM" id="MobiDB-lite"/>
    </source>
</evidence>
<feature type="compositionally biased region" description="Low complexity" evidence="1">
    <location>
        <begin position="172"/>
        <end position="193"/>
    </location>
</feature>
<evidence type="ECO:0000313" key="3">
    <source>
        <dbReference type="Proteomes" id="UP000799767"/>
    </source>
</evidence>
<gene>
    <name evidence="2" type="ORF">BDY17DRAFT_322110</name>
</gene>
<name>A0A6A6PZS5_9PEZI</name>
<organism evidence="2 3">
    <name type="scientific">Neohortaea acidophila</name>
    <dbReference type="NCBI Taxonomy" id="245834"/>
    <lineage>
        <taxon>Eukaryota</taxon>
        <taxon>Fungi</taxon>
        <taxon>Dikarya</taxon>
        <taxon>Ascomycota</taxon>
        <taxon>Pezizomycotina</taxon>
        <taxon>Dothideomycetes</taxon>
        <taxon>Dothideomycetidae</taxon>
        <taxon>Mycosphaerellales</taxon>
        <taxon>Teratosphaeriaceae</taxon>
        <taxon>Neohortaea</taxon>
    </lineage>
</organism>
<evidence type="ECO:0000313" key="2">
    <source>
        <dbReference type="EMBL" id="KAF2485246.1"/>
    </source>
</evidence>
<sequence>MPLTRFSSFNASLRSRTASPPDMRPYQHACLGLGQSNARRLLKRSQLSKKARREPLEPDERNFTLHEAAAFEAAAAAAAIAAYAAAQPVHRPPAATGYSVKCYATHAEDEAKRKDTALIEKEKTALFTSINSSRHAEGKHPLRLCPLLTRHAQDHADTLFKEDTLHTASFYPPSSTDSNPPPTSTDNTSHPTPNQVVVVMTPSGARSARLVSPPRMGALACGELWYGGKYKRHLFAMEARGGVGAPHAYAHTPEHHAADDCPCHLRIVFETMVDEGWGAVGIGRGEDGRWVVELGQ</sequence>
<accession>A0A6A6PZS5</accession>
<feature type="region of interest" description="Disordered" evidence="1">
    <location>
        <begin position="169"/>
        <end position="193"/>
    </location>
</feature>
<feature type="compositionally biased region" description="Polar residues" evidence="1">
    <location>
        <begin position="1"/>
        <end position="18"/>
    </location>
</feature>
<dbReference type="AlphaFoldDB" id="A0A6A6PZS5"/>
<feature type="region of interest" description="Disordered" evidence="1">
    <location>
        <begin position="1"/>
        <end position="25"/>
    </location>
</feature>